<reference evidence="1 2" key="1">
    <citation type="journal article" date="2018" name="Mol. Biol. Evol.">
        <title>Broad Genomic Sampling Reveals a Smut Pathogenic Ancestry of the Fungal Clade Ustilaginomycotina.</title>
        <authorList>
            <person name="Kijpornyongpan T."/>
            <person name="Mondo S.J."/>
            <person name="Barry K."/>
            <person name="Sandor L."/>
            <person name="Lee J."/>
            <person name="Lipzen A."/>
            <person name="Pangilinan J."/>
            <person name="LaButti K."/>
            <person name="Hainaut M."/>
            <person name="Henrissat B."/>
            <person name="Grigoriev I.V."/>
            <person name="Spatafora J.W."/>
            <person name="Aime M.C."/>
        </authorList>
    </citation>
    <scope>NUCLEOTIDE SEQUENCE [LARGE SCALE GENOMIC DNA]</scope>
    <source>
        <strain evidence="1 2">SA 807</strain>
    </source>
</reference>
<feature type="non-terminal residue" evidence="1">
    <location>
        <position position="349"/>
    </location>
</feature>
<sequence>PSATGNRVLIVVDQPDRARSQFSTFFQNLQTKGYQLSLKAPREIQPQLVEFDQLNHDHLILLSPSSKSLSSDLSPQAIVEYLRSGGNVLFGLDSQLSEFYRDLAREFSLEFDQRGTALVDHFASHPDLDQGNHTTVLVGRSVDGSPHPARAISLHPGGIRTDTTVFSERTLLDSRSKPLVYRGVVHKVGSNPLAFPLIVPAETSYSSEAPQIVQVADEVEVESTSFSTPKPYTTTSTRTLTRSVGEEEEEGSTEKVETVVITPSPVPTKVIVKSKKKSDDKGWVAKGRANLEALDQKTELLAGLPTTPTASSQAFPDVTSLVSGFQLLQNSARAVFIGSVDMLKDEFIN</sequence>
<gene>
    <name evidence="1" type="ORF">IE53DRAFT_299577</name>
</gene>
<organism evidence="1 2">
    <name type="scientific">Violaceomyces palustris</name>
    <dbReference type="NCBI Taxonomy" id="1673888"/>
    <lineage>
        <taxon>Eukaryota</taxon>
        <taxon>Fungi</taxon>
        <taxon>Dikarya</taxon>
        <taxon>Basidiomycota</taxon>
        <taxon>Ustilaginomycotina</taxon>
        <taxon>Ustilaginomycetes</taxon>
        <taxon>Violaceomycetales</taxon>
        <taxon>Violaceomycetaceae</taxon>
        <taxon>Violaceomyces</taxon>
    </lineage>
</organism>
<protein>
    <submittedName>
        <fullName evidence="1">Uncharacterized protein</fullName>
    </submittedName>
</protein>
<dbReference type="EMBL" id="KZ820955">
    <property type="protein sequence ID" value="PWN46512.1"/>
    <property type="molecule type" value="Genomic_DNA"/>
</dbReference>
<evidence type="ECO:0000313" key="1">
    <source>
        <dbReference type="EMBL" id="PWN46512.1"/>
    </source>
</evidence>
<name>A0ACD0NL66_9BASI</name>
<feature type="non-terminal residue" evidence="1">
    <location>
        <position position="1"/>
    </location>
</feature>
<evidence type="ECO:0000313" key="2">
    <source>
        <dbReference type="Proteomes" id="UP000245626"/>
    </source>
</evidence>
<dbReference type="Proteomes" id="UP000245626">
    <property type="component" value="Unassembled WGS sequence"/>
</dbReference>
<keyword evidence="2" id="KW-1185">Reference proteome</keyword>
<accession>A0ACD0NL66</accession>
<proteinExistence type="predicted"/>